<dbReference type="AlphaFoldDB" id="A0A8J8T8P3"/>
<keyword evidence="3" id="KW-1185">Reference proteome</keyword>
<sequence length="257" mass="29624">MNSVECRMCGQQGGVMKRQEDGFIHIFCAFFFGQFKDLLNMKDYTVKKQFRLTDANQACELCNQTSKYLYSCSQCKQRPMHPFCAWLNGLHFELANQEPDTRFAKYYIKRAFDENSQKRNLARMKKEYLPITQNTYSGDPIQRVKRTDTVQDDDDDTSSSSQSSVNSISDLEGDFTLSQSYSQSTALLQQNDPIQSGGLMACAKASSKRKVRYYHAFPISINIYCEGCRGKVHPHVQKVRRLKQEAHIKDNQAILRE</sequence>
<gene>
    <name evidence="2" type="ORF">FGO68_gene5221</name>
</gene>
<proteinExistence type="predicted"/>
<name>A0A8J8T8P3_HALGN</name>
<evidence type="ECO:0000313" key="2">
    <source>
        <dbReference type="EMBL" id="TNV85443.1"/>
    </source>
</evidence>
<reference evidence="2" key="1">
    <citation type="submission" date="2019-06" db="EMBL/GenBank/DDBJ databases">
        <authorList>
            <person name="Zheng W."/>
        </authorList>
    </citation>
    <scope>NUCLEOTIDE SEQUENCE</scope>
    <source>
        <strain evidence="2">QDHG01</strain>
    </source>
</reference>
<organism evidence="2 3">
    <name type="scientific">Halteria grandinella</name>
    <dbReference type="NCBI Taxonomy" id="5974"/>
    <lineage>
        <taxon>Eukaryota</taxon>
        <taxon>Sar</taxon>
        <taxon>Alveolata</taxon>
        <taxon>Ciliophora</taxon>
        <taxon>Intramacronucleata</taxon>
        <taxon>Spirotrichea</taxon>
        <taxon>Stichotrichia</taxon>
        <taxon>Sporadotrichida</taxon>
        <taxon>Halteriidae</taxon>
        <taxon>Halteria</taxon>
    </lineage>
</organism>
<feature type="compositionally biased region" description="Low complexity" evidence="1">
    <location>
        <begin position="158"/>
        <end position="167"/>
    </location>
</feature>
<comment type="caution">
    <text evidence="2">The sequence shown here is derived from an EMBL/GenBank/DDBJ whole genome shotgun (WGS) entry which is preliminary data.</text>
</comment>
<evidence type="ECO:0000256" key="1">
    <source>
        <dbReference type="SAM" id="MobiDB-lite"/>
    </source>
</evidence>
<dbReference type="Proteomes" id="UP000785679">
    <property type="component" value="Unassembled WGS sequence"/>
</dbReference>
<dbReference type="EMBL" id="RRYP01001834">
    <property type="protein sequence ID" value="TNV85443.1"/>
    <property type="molecule type" value="Genomic_DNA"/>
</dbReference>
<accession>A0A8J8T8P3</accession>
<protein>
    <submittedName>
        <fullName evidence="2">Uncharacterized protein</fullName>
    </submittedName>
</protein>
<feature type="region of interest" description="Disordered" evidence="1">
    <location>
        <begin position="134"/>
        <end position="167"/>
    </location>
</feature>
<dbReference type="Pfam" id="PF13832">
    <property type="entry name" value="zf-HC5HC2H_2"/>
    <property type="match status" value="1"/>
</dbReference>
<evidence type="ECO:0000313" key="3">
    <source>
        <dbReference type="Proteomes" id="UP000785679"/>
    </source>
</evidence>